<evidence type="ECO:0000256" key="3">
    <source>
        <dbReference type="ARBA" id="ARBA00022781"/>
    </source>
</evidence>
<keyword evidence="5 8" id="KW-0472">Membrane</keyword>
<evidence type="ECO:0000256" key="6">
    <source>
        <dbReference type="ARBA" id="ARBA00023196"/>
    </source>
</evidence>
<dbReference type="AlphaFoldDB" id="D7WDE8"/>
<keyword evidence="10" id="KW-1185">Reference proteome</keyword>
<dbReference type="GO" id="GO:0016787">
    <property type="term" value="F:hydrolase activity"/>
    <property type="evidence" value="ECO:0007669"/>
    <property type="project" value="UniProtKB-KW"/>
</dbReference>
<comment type="function">
    <text evidence="8">This protein is part of the stalk that links CF(0) to CF(1). It either transmits conformational changes from CF(0) to CF(1) or is implicated in proton conduction.</text>
</comment>
<evidence type="ECO:0000256" key="8">
    <source>
        <dbReference type="HAMAP-Rule" id="MF_01416"/>
    </source>
</evidence>
<dbReference type="Pfam" id="PF00213">
    <property type="entry name" value="OSCP"/>
    <property type="match status" value="1"/>
</dbReference>
<keyword evidence="7 8" id="KW-0066">ATP synthesis</keyword>
<dbReference type="RefSeq" id="WP_005290546.1">
    <property type="nucleotide sequence ID" value="NZ_CM000961.1"/>
</dbReference>
<evidence type="ECO:0000256" key="7">
    <source>
        <dbReference type="ARBA" id="ARBA00023310"/>
    </source>
</evidence>
<dbReference type="NCBIfam" id="TIGR01145">
    <property type="entry name" value="ATP_synt_delta"/>
    <property type="match status" value="1"/>
</dbReference>
<dbReference type="GO" id="GO:0045259">
    <property type="term" value="C:proton-transporting ATP synthase complex"/>
    <property type="evidence" value="ECO:0007669"/>
    <property type="project" value="UniProtKB-KW"/>
</dbReference>
<dbReference type="OrthoDB" id="5242917at2"/>
<comment type="subcellular location">
    <subcellularLocation>
        <location evidence="8">Cell membrane</location>
        <topology evidence="8">Peripheral membrane protein</topology>
    </subcellularLocation>
    <subcellularLocation>
        <location evidence="1">Membrane</location>
    </subcellularLocation>
</comment>
<keyword evidence="2 8" id="KW-0813">Transport</keyword>
<comment type="similarity">
    <text evidence="8">Belongs to the ATPase delta chain family.</text>
</comment>
<proteinExistence type="inferred from homology"/>
<dbReference type="GO" id="GO:0005886">
    <property type="term" value="C:plasma membrane"/>
    <property type="evidence" value="ECO:0007669"/>
    <property type="project" value="UniProtKB-SubCell"/>
</dbReference>
<dbReference type="SUPFAM" id="SSF47928">
    <property type="entry name" value="N-terminal domain of the delta subunit of the F1F0-ATP synthase"/>
    <property type="match status" value="1"/>
</dbReference>
<dbReference type="NCBIfam" id="NF009967">
    <property type="entry name" value="PRK13430.1"/>
    <property type="match status" value="1"/>
</dbReference>
<dbReference type="HAMAP" id="MF_01416">
    <property type="entry name" value="ATP_synth_delta_bact"/>
    <property type="match status" value="1"/>
</dbReference>
<keyword evidence="3 8" id="KW-0375">Hydrogen ion transport</keyword>
<dbReference type="eggNOG" id="COG0712">
    <property type="taxonomic scope" value="Bacteria"/>
</dbReference>
<dbReference type="Proteomes" id="UP000004208">
    <property type="component" value="Unassembled WGS sequence"/>
</dbReference>
<sequence length="280" mass="30521">MRAASREAQSAVAEKLDAIIRDKADAGESVSVAAQVGTELFLVVDQLDKNRALRIAVADSSLAEEQRVGIMSEIFSGKVAEATLEVLREASAREWSAPREFREGLVHLGRRALLRGAESENKLGEVESELFQLSRLFERESELTQLLSDRTATTDQKRQLLASVLYGKVSMYTEALALQVVGRPEDNPVDDIAGIARESAELTGREFAAVTAATELTDSQREALAEKLGQIYGREMAIHTEVDPSLLGGVTIRVGDELIDGSTRGKLERMRADMAANTAY</sequence>
<accession>D7WDE8</accession>
<dbReference type="GO" id="GO:0046933">
    <property type="term" value="F:proton-transporting ATP synthase activity, rotational mechanism"/>
    <property type="evidence" value="ECO:0007669"/>
    <property type="project" value="UniProtKB-UniRule"/>
</dbReference>
<comment type="caution">
    <text evidence="9">The sequence shown here is derived from an EMBL/GenBank/DDBJ whole genome shotgun (WGS) entry which is preliminary data.</text>
</comment>
<evidence type="ECO:0000256" key="1">
    <source>
        <dbReference type="ARBA" id="ARBA00004370"/>
    </source>
</evidence>
<organism evidence="9 10">
    <name type="scientific">Corynebacterium genitalium ATCC 33030</name>
    <dbReference type="NCBI Taxonomy" id="585529"/>
    <lineage>
        <taxon>Bacteria</taxon>
        <taxon>Bacillati</taxon>
        <taxon>Actinomycetota</taxon>
        <taxon>Actinomycetes</taxon>
        <taxon>Mycobacteriales</taxon>
        <taxon>Corynebacteriaceae</taxon>
        <taxon>Corynebacterium</taxon>
    </lineage>
</organism>
<protein>
    <recommendedName>
        <fullName evidence="8">ATP synthase subunit delta</fullName>
    </recommendedName>
    <alternativeName>
        <fullName evidence="8">ATP synthase F(1) sector subunit delta</fullName>
    </alternativeName>
    <alternativeName>
        <fullName evidence="8">F-type ATPase subunit delta</fullName>
        <shortName evidence="8">F-ATPase subunit delta</shortName>
    </alternativeName>
</protein>
<dbReference type="STRING" id="585529.HMPREF0291_11836"/>
<keyword evidence="6 8" id="KW-0139">CF(1)</keyword>
<gene>
    <name evidence="8 9" type="primary">atpH</name>
    <name evidence="9" type="ORF">HMPREF0291_11836</name>
</gene>
<evidence type="ECO:0000313" key="9">
    <source>
        <dbReference type="EMBL" id="EFK54179.1"/>
    </source>
</evidence>
<comment type="function">
    <text evidence="8">F(1)F(0) ATP synthase produces ATP from ADP in the presence of a proton or sodium gradient. F-type ATPases consist of two structural domains, F(1) containing the extramembraneous catalytic core and F(0) containing the membrane proton channel, linked together by a central stalk and a peripheral stalk. During catalysis, ATP synthesis in the catalytic domain of F(1) is coupled via a rotary mechanism of the central stalk subunits to proton translocation.</text>
</comment>
<dbReference type="Gene3D" id="1.10.520.20">
    <property type="entry name" value="N-terminal domain of the delta subunit of the F1F0-ATP synthase"/>
    <property type="match status" value="1"/>
</dbReference>
<dbReference type="PROSITE" id="PS00389">
    <property type="entry name" value="ATPASE_DELTA"/>
    <property type="match status" value="1"/>
</dbReference>
<keyword evidence="9" id="KW-0378">Hydrolase</keyword>
<dbReference type="HOGENOM" id="CLU_088880_0_0_11"/>
<dbReference type="InterPro" id="IPR026015">
    <property type="entry name" value="ATP_synth_OSCP/delta_N_sf"/>
</dbReference>
<dbReference type="InterPro" id="IPR000711">
    <property type="entry name" value="ATPase_OSCP/dsu"/>
</dbReference>
<evidence type="ECO:0000313" key="10">
    <source>
        <dbReference type="Proteomes" id="UP000004208"/>
    </source>
</evidence>
<dbReference type="EMBL" id="ACLJ02000003">
    <property type="protein sequence ID" value="EFK54179.1"/>
    <property type="molecule type" value="Genomic_DNA"/>
</dbReference>
<keyword evidence="8" id="KW-1003">Cell membrane</keyword>
<name>D7WDE8_9CORY</name>
<dbReference type="InterPro" id="IPR020781">
    <property type="entry name" value="ATPase_OSCP/d_CS"/>
</dbReference>
<evidence type="ECO:0000256" key="2">
    <source>
        <dbReference type="ARBA" id="ARBA00022448"/>
    </source>
</evidence>
<evidence type="ECO:0000256" key="4">
    <source>
        <dbReference type="ARBA" id="ARBA00023065"/>
    </source>
</evidence>
<reference evidence="9" key="1">
    <citation type="submission" date="2010-06" db="EMBL/GenBank/DDBJ databases">
        <authorList>
            <person name="Muzny D."/>
            <person name="Qin X."/>
            <person name="Buhay C."/>
            <person name="Dugan-Rocha S."/>
            <person name="Ding Y."/>
            <person name="Chen G."/>
            <person name="Hawes A."/>
            <person name="Holder M."/>
            <person name="Jhangiani S."/>
            <person name="Johnson A."/>
            <person name="Khan Z."/>
            <person name="Li Z."/>
            <person name="Liu W."/>
            <person name="Liu X."/>
            <person name="Perez L."/>
            <person name="Shen H."/>
            <person name="Wang Q."/>
            <person name="Watt J."/>
            <person name="Xi L."/>
            <person name="Xin Y."/>
            <person name="Zhou J."/>
            <person name="Deng J."/>
            <person name="Jiang H."/>
            <person name="Liu Y."/>
            <person name="Qu J."/>
            <person name="Song X.-Z."/>
            <person name="Zhang L."/>
            <person name="Villasana D."/>
            <person name="Johnson A."/>
            <person name="Liu J."/>
            <person name="Liyanage D."/>
            <person name="Lorensuhewa L."/>
            <person name="Robinson T."/>
            <person name="Song A."/>
            <person name="Song B.-B."/>
            <person name="Dinh H."/>
            <person name="Thornton R."/>
            <person name="Coyle M."/>
            <person name="Francisco L."/>
            <person name="Jackson L."/>
            <person name="Javaid M."/>
            <person name="Korchina V."/>
            <person name="Kovar C."/>
            <person name="Mata R."/>
            <person name="Mathew T."/>
            <person name="Ngo R."/>
            <person name="Nguyen L."/>
            <person name="Nguyen N."/>
            <person name="Okwuonu G."/>
            <person name="Ongeri F."/>
            <person name="Pham C."/>
            <person name="Simmons D."/>
            <person name="Wilczek-Boney K."/>
            <person name="Hale W."/>
            <person name="Jakkamsetti A."/>
            <person name="Pham P."/>
            <person name="Ruth R."/>
            <person name="San Lucas F."/>
            <person name="Warren J."/>
            <person name="Zhang J."/>
            <person name="Zhao Z."/>
            <person name="Zhou C."/>
            <person name="Zhu D."/>
            <person name="Lee S."/>
            <person name="Bess C."/>
            <person name="Blankenburg K."/>
            <person name="Forbes L."/>
            <person name="Fu Q."/>
            <person name="Gubbala S."/>
            <person name="Hirani K."/>
            <person name="Jayaseelan J.C."/>
            <person name="Lara F."/>
            <person name="Munidasa M."/>
            <person name="Palculict T."/>
            <person name="Patil S."/>
            <person name="Pu L.-L."/>
            <person name="Saada N."/>
            <person name="Tang L."/>
            <person name="Weissenberger G."/>
            <person name="Zhu Y."/>
            <person name="Hemphill L."/>
            <person name="Shang Y."/>
            <person name="Youmans B."/>
            <person name="Ayvaz T."/>
            <person name="Ross M."/>
            <person name="Santibanez J."/>
            <person name="Aqrawi P."/>
            <person name="Gross S."/>
            <person name="Joshi V."/>
            <person name="Fowler G."/>
            <person name="Nazareth L."/>
            <person name="Reid J."/>
            <person name="Worley K."/>
            <person name="Petrosino J."/>
            <person name="Highlander S."/>
            <person name="Gibbs R."/>
        </authorList>
    </citation>
    <scope>NUCLEOTIDE SEQUENCE [LARGE SCALE GENOMIC DNA]</scope>
    <source>
        <strain evidence="9">ATCC 33030</strain>
    </source>
</reference>
<evidence type="ECO:0000256" key="5">
    <source>
        <dbReference type="ARBA" id="ARBA00023136"/>
    </source>
</evidence>
<dbReference type="PANTHER" id="PTHR11910">
    <property type="entry name" value="ATP SYNTHASE DELTA CHAIN"/>
    <property type="match status" value="1"/>
</dbReference>
<keyword evidence="4 8" id="KW-0406">Ion transport</keyword>